<dbReference type="Proteomes" id="UP000324222">
    <property type="component" value="Unassembled WGS sequence"/>
</dbReference>
<sequence>MRCVAEEETGRSLQEQWMAAVVQWNHARFGVQGVSKRTGSNPVHGPSVGWASSLEATVSWRMGFDIGGTLNSIPFSP</sequence>
<reference evidence="1 2" key="1">
    <citation type="submission" date="2019-05" db="EMBL/GenBank/DDBJ databases">
        <title>Another draft genome of Portunus trituberculatus and its Hox gene families provides insights of decapod evolution.</title>
        <authorList>
            <person name="Jeong J.-H."/>
            <person name="Song I."/>
            <person name="Kim S."/>
            <person name="Choi T."/>
            <person name="Kim D."/>
            <person name="Ryu S."/>
            <person name="Kim W."/>
        </authorList>
    </citation>
    <scope>NUCLEOTIDE SEQUENCE [LARGE SCALE GENOMIC DNA]</scope>
    <source>
        <tissue evidence="1">Muscle</tissue>
    </source>
</reference>
<accession>A0A5B7JFM2</accession>
<proteinExistence type="predicted"/>
<name>A0A5B7JFM2_PORTR</name>
<evidence type="ECO:0000313" key="2">
    <source>
        <dbReference type="Proteomes" id="UP000324222"/>
    </source>
</evidence>
<dbReference type="EMBL" id="VSRR010093019">
    <property type="protein sequence ID" value="MPC92926.1"/>
    <property type="molecule type" value="Genomic_DNA"/>
</dbReference>
<evidence type="ECO:0000313" key="1">
    <source>
        <dbReference type="EMBL" id="MPC92926.1"/>
    </source>
</evidence>
<gene>
    <name evidence="1" type="ORF">E2C01_088039</name>
</gene>
<organism evidence="1 2">
    <name type="scientific">Portunus trituberculatus</name>
    <name type="common">Swimming crab</name>
    <name type="synonym">Neptunus trituberculatus</name>
    <dbReference type="NCBI Taxonomy" id="210409"/>
    <lineage>
        <taxon>Eukaryota</taxon>
        <taxon>Metazoa</taxon>
        <taxon>Ecdysozoa</taxon>
        <taxon>Arthropoda</taxon>
        <taxon>Crustacea</taxon>
        <taxon>Multicrustacea</taxon>
        <taxon>Malacostraca</taxon>
        <taxon>Eumalacostraca</taxon>
        <taxon>Eucarida</taxon>
        <taxon>Decapoda</taxon>
        <taxon>Pleocyemata</taxon>
        <taxon>Brachyura</taxon>
        <taxon>Eubrachyura</taxon>
        <taxon>Portunoidea</taxon>
        <taxon>Portunidae</taxon>
        <taxon>Portuninae</taxon>
        <taxon>Portunus</taxon>
    </lineage>
</organism>
<comment type="caution">
    <text evidence="1">The sequence shown here is derived from an EMBL/GenBank/DDBJ whole genome shotgun (WGS) entry which is preliminary data.</text>
</comment>
<keyword evidence="2" id="KW-1185">Reference proteome</keyword>
<dbReference type="AlphaFoldDB" id="A0A5B7JFM2"/>
<protein>
    <submittedName>
        <fullName evidence="1">Uncharacterized protein</fullName>
    </submittedName>
</protein>